<feature type="transmembrane region" description="Helical" evidence="1">
    <location>
        <begin position="288"/>
        <end position="313"/>
    </location>
</feature>
<evidence type="ECO:0000313" key="4">
    <source>
        <dbReference type="Proteomes" id="UP000694844"/>
    </source>
</evidence>
<dbReference type="PANTHER" id="PTHR44825:SF1">
    <property type="entry name" value="DNAJ HOMOLOG SUBFAMILY C MEMBER 4"/>
    <property type="match status" value="1"/>
</dbReference>
<dbReference type="OrthoDB" id="6109803at2759"/>
<proteinExistence type="predicted"/>
<dbReference type="Proteomes" id="UP000694844">
    <property type="component" value="Chromosome 2"/>
</dbReference>
<name>A0A8B8CDK4_CRAVI</name>
<keyword evidence="1" id="KW-0812">Transmembrane</keyword>
<organism evidence="4 5">
    <name type="scientific">Crassostrea virginica</name>
    <name type="common">Eastern oyster</name>
    <dbReference type="NCBI Taxonomy" id="6565"/>
    <lineage>
        <taxon>Eukaryota</taxon>
        <taxon>Metazoa</taxon>
        <taxon>Spiralia</taxon>
        <taxon>Lophotrochozoa</taxon>
        <taxon>Mollusca</taxon>
        <taxon>Bivalvia</taxon>
        <taxon>Autobranchia</taxon>
        <taxon>Pteriomorphia</taxon>
        <taxon>Ostreida</taxon>
        <taxon>Ostreoidea</taxon>
        <taxon>Ostreidae</taxon>
        <taxon>Crassostrea</taxon>
    </lineage>
</organism>
<dbReference type="InterPro" id="IPR001623">
    <property type="entry name" value="DnaJ_domain"/>
</dbReference>
<dbReference type="InterPro" id="IPR036869">
    <property type="entry name" value="J_dom_sf"/>
</dbReference>
<dbReference type="KEGG" id="cvn:111118601"/>
<dbReference type="CDD" id="cd06257">
    <property type="entry name" value="DnaJ"/>
    <property type="match status" value="1"/>
</dbReference>
<feature type="transmembrane region" description="Helical" evidence="1">
    <location>
        <begin position="142"/>
        <end position="158"/>
    </location>
</feature>
<accession>A0A8B8CDK4</accession>
<dbReference type="Pfam" id="PF00226">
    <property type="entry name" value="DnaJ"/>
    <property type="match status" value="1"/>
</dbReference>
<feature type="signal peptide" evidence="2">
    <location>
        <begin position="1"/>
        <end position="20"/>
    </location>
</feature>
<dbReference type="SMART" id="SM00271">
    <property type="entry name" value="DnaJ"/>
    <property type="match status" value="1"/>
</dbReference>
<dbReference type="InterPro" id="IPR052763">
    <property type="entry name" value="DnaJ_C4"/>
</dbReference>
<dbReference type="SUPFAM" id="SSF46565">
    <property type="entry name" value="Chaperone J-domain"/>
    <property type="match status" value="1"/>
</dbReference>
<gene>
    <name evidence="5" type="primary">LOC111118601</name>
</gene>
<keyword evidence="4" id="KW-1185">Reference proteome</keyword>
<evidence type="ECO:0000313" key="5">
    <source>
        <dbReference type="RefSeq" id="XP_022313857.1"/>
    </source>
</evidence>
<feature type="domain" description="J" evidence="3">
    <location>
        <begin position="25"/>
        <end position="90"/>
    </location>
</feature>
<feature type="transmembrane region" description="Helical" evidence="1">
    <location>
        <begin position="234"/>
        <end position="255"/>
    </location>
</feature>
<dbReference type="RefSeq" id="XP_022313857.1">
    <property type="nucleotide sequence ID" value="XM_022458149.1"/>
</dbReference>
<evidence type="ECO:0000256" key="1">
    <source>
        <dbReference type="SAM" id="Phobius"/>
    </source>
</evidence>
<protein>
    <submittedName>
        <fullName evidence="5">Uncharacterized protein LOC111118601 isoform X1</fullName>
    </submittedName>
</protein>
<feature type="transmembrane region" description="Helical" evidence="1">
    <location>
        <begin position="333"/>
        <end position="355"/>
    </location>
</feature>
<sequence>MKVRHLHVFLVLCTFKFGDCGTVTDYYSVLNVKRSATGDEIKWAYKKLLRRLHPDKNKHDPYAHEKTTLLNEAYNTLKHKTSRKEYDRMNPSAGKGATPYDWGKPIYQEDHSLFVLHPICSYVGNAIHWVFVLHYRGQSEDVSFVWGIFLAFTASYVYRIPILMFLMMLLAVLDKLHLAVMILISVKSIRILKVKYFPGLILLWMIYLYILDYVQNNLTLELRLRVFVFLFQNATFIVLYSVTSLFITAIIFWIYKPHQNIRTKRFAAFLQHATAFFYLHKAMPEKHLVGILPFHLTIVASSEFSIFIIKEIWRFVRYILYKFYSYLKGALKWTWNLFSNIVGKCVGVCIFVLYAS</sequence>
<keyword evidence="2" id="KW-0732">Signal</keyword>
<feature type="transmembrane region" description="Helical" evidence="1">
    <location>
        <begin position="114"/>
        <end position="135"/>
    </location>
</feature>
<feature type="chain" id="PRO_5034691507" evidence="2">
    <location>
        <begin position="21"/>
        <end position="356"/>
    </location>
</feature>
<reference evidence="5" key="1">
    <citation type="submission" date="2025-08" db="UniProtKB">
        <authorList>
            <consortium name="RefSeq"/>
        </authorList>
    </citation>
    <scope>IDENTIFICATION</scope>
    <source>
        <tissue evidence="5">Whole sample</tissue>
    </source>
</reference>
<feature type="transmembrane region" description="Helical" evidence="1">
    <location>
        <begin position="196"/>
        <end position="214"/>
    </location>
</feature>
<keyword evidence="1" id="KW-1133">Transmembrane helix</keyword>
<dbReference type="PANTHER" id="PTHR44825">
    <property type="match status" value="1"/>
</dbReference>
<dbReference type="GeneID" id="111118601"/>
<dbReference type="PROSITE" id="PS50076">
    <property type="entry name" value="DNAJ_2"/>
    <property type="match status" value="1"/>
</dbReference>
<evidence type="ECO:0000256" key="2">
    <source>
        <dbReference type="SAM" id="SignalP"/>
    </source>
</evidence>
<dbReference type="Gene3D" id="1.10.287.110">
    <property type="entry name" value="DnaJ domain"/>
    <property type="match status" value="1"/>
</dbReference>
<keyword evidence="1" id="KW-0472">Membrane</keyword>
<evidence type="ECO:0000259" key="3">
    <source>
        <dbReference type="PROSITE" id="PS50076"/>
    </source>
</evidence>
<dbReference type="AlphaFoldDB" id="A0A8B8CDK4"/>
<dbReference type="PRINTS" id="PR00625">
    <property type="entry name" value="JDOMAIN"/>
</dbReference>